<gene>
    <name evidence="2" type="ORF">PsYK624_108370</name>
</gene>
<proteinExistence type="predicted"/>
<evidence type="ECO:0000313" key="2">
    <source>
        <dbReference type="EMBL" id="GJE94666.1"/>
    </source>
</evidence>
<dbReference type="AlphaFoldDB" id="A0A9P3GH23"/>
<evidence type="ECO:0000313" key="3">
    <source>
        <dbReference type="Proteomes" id="UP000703269"/>
    </source>
</evidence>
<evidence type="ECO:0000256" key="1">
    <source>
        <dbReference type="SAM" id="MobiDB-lite"/>
    </source>
</evidence>
<accession>A0A9P3GH23</accession>
<protein>
    <submittedName>
        <fullName evidence="2">Uncharacterized protein</fullName>
    </submittedName>
</protein>
<comment type="caution">
    <text evidence="2">The sequence shown here is derived from an EMBL/GenBank/DDBJ whole genome shotgun (WGS) entry which is preliminary data.</text>
</comment>
<sequence length="60" mass="6378">MAEPGKSSPPRVGAVGAAERFIVDHDDGGAHRQLSPREPTTAALRTRQPAQVNLIQHGPQ</sequence>
<reference evidence="2 3" key="1">
    <citation type="submission" date="2021-08" db="EMBL/GenBank/DDBJ databases">
        <title>Draft Genome Sequence of Phanerochaete sordida strain YK-624.</title>
        <authorList>
            <person name="Mori T."/>
            <person name="Dohra H."/>
            <person name="Suzuki T."/>
            <person name="Kawagishi H."/>
            <person name="Hirai H."/>
        </authorList>
    </citation>
    <scope>NUCLEOTIDE SEQUENCE [LARGE SCALE GENOMIC DNA]</scope>
    <source>
        <strain evidence="2 3">YK-624</strain>
    </source>
</reference>
<keyword evidence="3" id="KW-1185">Reference proteome</keyword>
<feature type="region of interest" description="Disordered" evidence="1">
    <location>
        <begin position="24"/>
        <end position="60"/>
    </location>
</feature>
<dbReference type="Proteomes" id="UP000703269">
    <property type="component" value="Unassembled WGS sequence"/>
</dbReference>
<dbReference type="EMBL" id="BPQB01000042">
    <property type="protein sequence ID" value="GJE94666.1"/>
    <property type="molecule type" value="Genomic_DNA"/>
</dbReference>
<name>A0A9P3GH23_9APHY</name>
<feature type="compositionally biased region" description="Polar residues" evidence="1">
    <location>
        <begin position="48"/>
        <end position="60"/>
    </location>
</feature>
<organism evidence="2 3">
    <name type="scientific">Phanerochaete sordida</name>
    <dbReference type="NCBI Taxonomy" id="48140"/>
    <lineage>
        <taxon>Eukaryota</taxon>
        <taxon>Fungi</taxon>
        <taxon>Dikarya</taxon>
        <taxon>Basidiomycota</taxon>
        <taxon>Agaricomycotina</taxon>
        <taxon>Agaricomycetes</taxon>
        <taxon>Polyporales</taxon>
        <taxon>Phanerochaetaceae</taxon>
        <taxon>Phanerochaete</taxon>
    </lineage>
</organism>